<dbReference type="InterPro" id="IPR019903">
    <property type="entry name" value="RIC_family"/>
</dbReference>
<evidence type="ECO:0000259" key="5">
    <source>
        <dbReference type="Pfam" id="PF01814"/>
    </source>
</evidence>
<accession>A0A9X1X9E5</accession>
<dbReference type="PANTHER" id="PTHR36438:SF1">
    <property type="entry name" value="IRON-SULFUR CLUSTER REPAIR PROTEIN YTFE"/>
    <property type="match status" value="1"/>
</dbReference>
<evidence type="ECO:0000256" key="4">
    <source>
        <dbReference type="ARBA" id="ARBA00023004"/>
    </source>
</evidence>
<dbReference type="Gene3D" id="1.20.120.520">
    <property type="entry name" value="nmb1532 protein domain like"/>
    <property type="match status" value="1"/>
</dbReference>
<dbReference type="GO" id="GO:0046872">
    <property type="term" value="F:metal ion binding"/>
    <property type="evidence" value="ECO:0007669"/>
    <property type="project" value="UniProtKB-KW"/>
</dbReference>
<dbReference type="Pfam" id="PF04405">
    <property type="entry name" value="ScdA_N"/>
    <property type="match status" value="1"/>
</dbReference>
<keyword evidence="4" id="KW-0408">Iron</keyword>
<evidence type="ECO:0000313" key="7">
    <source>
        <dbReference type="Proteomes" id="UP001139011"/>
    </source>
</evidence>
<protein>
    <submittedName>
        <fullName evidence="6">Iron-sulfur cluster repair di-iron protein</fullName>
    </submittedName>
</protein>
<keyword evidence="7" id="KW-1185">Reference proteome</keyword>
<sequence>MVFDPTVKTREIVMRCPRAGTLLKRYKIDYCCSGSRPIGEALQERNLNPTQILHELNTLYVKNFEEQRQMTKWERQKFKVLIQYIIDAHHSYLYMALPNLQTIITKIYNKYGKSHPELSNIHYLFSILKIELEQHIIMEEELIFPKIISYEKHPTLNTLIDITEFVEDLEREHQHISQILKDLRDITNDYHAPEDVCATYRLAYVKLDELESDLFQHLHLENNILFPRLMKEMEKMR</sequence>
<dbReference type="Proteomes" id="UP001139011">
    <property type="component" value="Unassembled WGS sequence"/>
</dbReference>
<dbReference type="GO" id="GO:0005737">
    <property type="term" value="C:cytoplasm"/>
    <property type="evidence" value="ECO:0007669"/>
    <property type="project" value="UniProtKB-SubCell"/>
</dbReference>
<dbReference type="InterPro" id="IPR012312">
    <property type="entry name" value="Hemerythrin-like"/>
</dbReference>
<dbReference type="AlphaFoldDB" id="A0A9X1X9E5"/>
<evidence type="ECO:0000313" key="6">
    <source>
        <dbReference type="EMBL" id="MCK6256338.1"/>
    </source>
</evidence>
<reference evidence="6" key="1">
    <citation type="submission" date="2021-09" db="EMBL/GenBank/DDBJ databases">
        <title>Genome analysis of Fictibacillus sp. KIGAM418 isolated from marine sediment.</title>
        <authorList>
            <person name="Seo M.-J."/>
            <person name="Cho E.-S."/>
            <person name="Hwang C.Y."/>
        </authorList>
    </citation>
    <scope>NUCLEOTIDE SEQUENCE</scope>
    <source>
        <strain evidence="6">KIGAM418</strain>
    </source>
</reference>
<comment type="caution">
    <text evidence="6">The sequence shown here is derived from an EMBL/GenBank/DDBJ whole genome shotgun (WGS) entry which is preliminary data.</text>
</comment>
<proteinExistence type="predicted"/>
<evidence type="ECO:0000256" key="2">
    <source>
        <dbReference type="ARBA" id="ARBA00022490"/>
    </source>
</evidence>
<organism evidence="6 7">
    <name type="scientific">Fictibacillus marinisediminis</name>
    <dbReference type="NCBI Taxonomy" id="2878389"/>
    <lineage>
        <taxon>Bacteria</taxon>
        <taxon>Bacillati</taxon>
        <taxon>Bacillota</taxon>
        <taxon>Bacilli</taxon>
        <taxon>Bacillales</taxon>
        <taxon>Fictibacillaceae</taxon>
        <taxon>Fictibacillus</taxon>
    </lineage>
</organism>
<keyword evidence="3" id="KW-0479">Metal-binding</keyword>
<gene>
    <name evidence="6" type="primary">ric</name>
    <name evidence="6" type="ORF">LCY76_06985</name>
</gene>
<dbReference type="EMBL" id="JAIWJX010000002">
    <property type="protein sequence ID" value="MCK6256338.1"/>
    <property type="molecule type" value="Genomic_DNA"/>
</dbReference>
<comment type="subcellular location">
    <subcellularLocation>
        <location evidence="1">Cytoplasm</location>
    </subcellularLocation>
</comment>
<dbReference type="RefSeq" id="WP_248254615.1">
    <property type="nucleotide sequence ID" value="NZ_JAIWJX010000002.1"/>
</dbReference>
<dbReference type="PANTHER" id="PTHR36438">
    <property type="entry name" value="IRON-SULFUR CLUSTER REPAIR PROTEIN YTFE"/>
    <property type="match status" value="1"/>
</dbReference>
<name>A0A9X1X9E5_9BACL</name>
<feature type="domain" description="Hemerythrin-like" evidence="5">
    <location>
        <begin position="84"/>
        <end position="229"/>
    </location>
</feature>
<evidence type="ECO:0000256" key="1">
    <source>
        <dbReference type="ARBA" id="ARBA00004496"/>
    </source>
</evidence>
<dbReference type="Pfam" id="PF01814">
    <property type="entry name" value="Hemerythrin"/>
    <property type="match status" value="1"/>
</dbReference>
<keyword evidence="2" id="KW-0963">Cytoplasm</keyword>
<dbReference type="NCBIfam" id="TIGR03652">
    <property type="entry name" value="FeS_repair_RIC"/>
    <property type="match status" value="1"/>
</dbReference>
<evidence type="ECO:0000256" key="3">
    <source>
        <dbReference type="ARBA" id="ARBA00022723"/>
    </source>
</evidence>